<keyword evidence="3" id="KW-1185">Reference proteome</keyword>
<organism evidence="2 3">
    <name type="scientific">Sclerotinia borealis (strain F-4128)</name>
    <dbReference type="NCBI Taxonomy" id="1432307"/>
    <lineage>
        <taxon>Eukaryota</taxon>
        <taxon>Fungi</taxon>
        <taxon>Dikarya</taxon>
        <taxon>Ascomycota</taxon>
        <taxon>Pezizomycotina</taxon>
        <taxon>Leotiomycetes</taxon>
        <taxon>Helotiales</taxon>
        <taxon>Sclerotiniaceae</taxon>
        <taxon>Sclerotinia</taxon>
    </lineage>
</organism>
<name>W9C3Z9_SCLBF</name>
<evidence type="ECO:0000313" key="3">
    <source>
        <dbReference type="Proteomes" id="UP000019487"/>
    </source>
</evidence>
<dbReference type="HOGENOM" id="CLU_834610_0_0_1"/>
<evidence type="ECO:0000259" key="1">
    <source>
        <dbReference type="Pfam" id="PF20150"/>
    </source>
</evidence>
<feature type="domain" description="2EXR" evidence="1">
    <location>
        <begin position="12"/>
        <end position="113"/>
    </location>
</feature>
<dbReference type="PANTHER" id="PTHR35910:SF6">
    <property type="entry name" value="2EXR DOMAIN-CONTAINING PROTEIN"/>
    <property type="match status" value="1"/>
</dbReference>
<dbReference type="EMBL" id="AYSA01000597">
    <property type="protein sequence ID" value="ESZ90611.1"/>
    <property type="molecule type" value="Genomic_DNA"/>
</dbReference>
<accession>W9C3Z9</accession>
<dbReference type="Proteomes" id="UP000019487">
    <property type="component" value="Unassembled WGS sequence"/>
</dbReference>
<dbReference type="InterPro" id="IPR045518">
    <property type="entry name" value="2EXR"/>
</dbReference>
<dbReference type="OrthoDB" id="3546385at2759"/>
<dbReference type="PANTHER" id="PTHR35910">
    <property type="entry name" value="2EXR DOMAIN-CONTAINING PROTEIN"/>
    <property type="match status" value="1"/>
</dbReference>
<comment type="caution">
    <text evidence="2">The sequence shown here is derived from an EMBL/GenBank/DDBJ whole genome shotgun (WGS) entry which is preliminary data.</text>
</comment>
<evidence type="ECO:0000313" key="2">
    <source>
        <dbReference type="EMBL" id="ESZ90611.1"/>
    </source>
</evidence>
<dbReference type="Pfam" id="PF20150">
    <property type="entry name" value="2EXR"/>
    <property type="match status" value="1"/>
</dbReference>
<protein>
    <recommendedName>
        <fullName evidence="1">2EXR domain-containing protein</fullName>
    </recommendedName>
</protein>
<gene>
    <name evidence="2" type="ORF">SBOR_9008</name>
</gene>
<dbReference type="AlphaFoldDB" id="W9C3Z9"/>
<sequence length="333" mass="39126">MSAIDVEAPTSFTVFEKLPLEMQCDIWKFASFLPRAVAIEVKNFNNGYEPASLKWFRWTSTTAVPALFSVCRASRHEAEKYYKRSFVAKQHSDFGFEITLVPRFYINPESDIICPLVKTMSTRHGLLFSENIRDLELKHVGLDDGAWDGYWRNNNKKVLDLRDEWNDNKDDSYMRELCGYWNPIIPLIVDASYKLESITIYTCRSGYDNTKPLKLIPLNKRFLGRREQHRADIIEYDITKVLIHNLRGWINRQIEYDVAAEIHDLESEPVYWSVKPSPGYTESYLREWISDDIYGQPPESLPKWVPPRVERMMTEDIWALRLRKSVKKPSDKL</sequence>
<reference evidence="2 3" key="1">
    <citation type="journal article" date="2014" name="Genome Announc.">
        <title>Draft genome sequence of Sclerotinia borealis, a psychrophilic plant pathogenic fungus.</title>
        <authorList>
            <person name="Mardanov A.V."/>
            <person name="Beletsky A.V."/>
            <person name="Kadnikov V.V."/>
            <person name="Ignatov A.N."/>
            <person name="Ravin N.V."/>
        </authorList>
    </citation>
    <scope>NUCLEOTIDE SEQUENCE [LARGE SCALE GENOMIC DNA]</scope>
    <source>
        <strain evidence="3">F-4157</strain>
    </source>
</reference>
<proteinExistence type="predicted"/>